<name>A0AAX6MS53_9PEZI</name>
<dbReference type="PANTHER" id="PTHR31836:SF28">
    <property type="entry name" value="SRCR DOMAIN-CONTAINING PROTEIN-RELATED"/>
    <property type="match status" value="1"/>
</dbReference>
<keyword evidence="3" id="KW-0472">Membrane</keyword>
<reference evidence="4 5" key="1">
    <citation type="journal article" date="2024" name="Front Chem Biol">
        <title>Unveiling the potential of Daldinia eschscholtzii MFLUCC 19-0629 through bioactivity and bioinformatics studies for enhanced sustainable agriculture production.</title>
        <authorList>
            <person name="Brooks S."/>
            <person name="Weaver J.A."/>
            <person name="Klomchit A."/>
            <person name="Alharthi S.A."/>
            <person name="Onlamun T."/>
            <person name="Nurani R."/>
            <person name="Vong T.K."/>
            <person name="Alberti F."/>
            <person name="Greco C."/>
        </authorList>
    </citation>
    <scope>NUCLEOTIDE SEQUENCE [LARGE SCALE GENOMIC DNA]</scope>
    <source>
        <strain evidence="4">MFLUCC 19-0629</strain>
    </source>
</reference>
<evidence type="ECO:0000256" key="1">
    <source>
        <dbReference type="ARBA" id="ARBA00022729"/>
    </source>
</evidence>
<feature type="region of interest" description="Disordered" evidence="2">
    <location>
        <begin position="59"/>
        <end position="102"/>
    </location>
</feature>
<feature type="transmembrane region" description="Helical" evidence="3">
    <location>
        <begin position="132"/>
        <end position="159"/>
    </location>
</feature>
<dbReference type="Proteomes" id="UP001369815">
    <property type="component" value="Unassembled WGS sequence"/>
</dbReference>
<keyword evidence="3" id="KW-0812">Transmembrane</keyword>
<keyword evidence="3" id="KW-1133">Transmembrane helix</keyword>
<protein>
    <recommendedName>
        <fullName evidence="6">RlpA-like protein double-psi beta-barrel domain-containing protein</fullName>
    </recommendedName>
</protein>
<dbReference type="AlphaFoldDB" id="A0AAX6MS53"/>
<evidence type="ECO:0000256" key="3">
    <source>
        <dbReference type="SAM" id="Phobius"/>
    </source>
</evidence>
<keyword evidence="1" id="KW-0732">Signal</keyword>
<organism evidence="4 5">
    <name type="scientific">Daldinia eschscholtzii</name>
    <dbReference type="NCBI Taxonomy" id="292717"/>
    <lineage>
        <taxon>Eukaryota</taxon>
        <taxon>Fungi</taxon>
        <taxon>Dikarya</taxon>
        <taxon>Ascomycota</taxon>
        <taxon>Pezizomycotina</taxon>
        <taxon>Sordariomycetes</taxon>
        <taxon>Xylariomycetidae</taxon>
        <taxon>Xylariales</taxon>
        <taxon>Hypoxylaceae</taxon>
        <taxon>Daldinia</taxon>
    </lineage>
</organism>
<comment type="caution">
    <text evidence="4">The sequence shown here is derived from an EMBL/GenBank/DDBJ whole genome shotgun (WGS) entry which is preliminary data.</text>
</comment>
<proteinExistence type="predicted"/>
<dbReference type="CDD" id="cd22191">
    <property type="entry name" value="DPBB_RlpA_EXP_N-like"/>
    <property type="match status" value="1"/>
</dbReference>
<dbReference type="Gene3D" id="2.40.40.10">
    <property type="entry name" value="RlpA-like domain"/>
    <property type="match status" value="1"/>
</dbReference>
<keyword evidence="5" id="KW-1185">Reference proteome</keyword>
<evidence type="ECO:0000256" key="2">
    <source>
        <dbReference type="SAM" id="MobiDB-lite"/>
    </source>
</evidence>
<dbReference type="SUPFAM" id="SSF50685">
    <property type="entry name" value="Barwin-like endoglucanases"/>
    <property type="match status" value="1"/>
</dbReference>
<dbReference type="InterPro" id="IPR036908">
    <property type="entry name" value="RlpA-like_sf"/>
</dbReference>
<dbReference type="PANTHER" id="PTHR31836">
    <property type="match status" value="1"/>
</dbReference>
<accession>A0AAX6MS53</accession>
<sequence length="287" mass="30706">MLLLQAIDDLIKMADHGHGGDASTVSPPIYQLPEWETITHPPKPRQSLLGRILPLRGSTLDEPSSVSAAPRPTTADLEQAKEESGGTSTLPAHTSSTAEETTAKPKLASLLHNRIDLVLPPHRTYFGRSRRFLFLCILLPIAIFLFVITPLAIGLGIGLTRRSSKAQNLPLPNNKSVFTGDLTYYEPSLGACGVQSNSGENIVSVSHTIFDAASQGSDPNANPLCGMKIRVTRDFIEAGVGNRSVDVTVVDRCVGCAATDLDLSPAVFEQLAPLGMGRVVGSWAWMS</sequence>
<gene>
    <name evidence="4" type="ORF">Daesc_002858</name>
</gene>
<dbReference type="EMBL" id="JBANMG010000003">
    <property type="protein sequence ID" value="KAK6955227.1"/>
    <property type="molecule type" value="Genomic_DNA"/>
</dbReference>
<evidence type="ECO:0000313" key="5">
    <source>
        <dbReference type="Proteomes" id="UP001369815"/>
    </source>
</evidence>
<evidence type="ECO:0008006" key="6">
    <source>
        <dbReference type="Google" id="ProtNLM"/>
    </source>
</evidence>
<dbReference type="InterPro" id="IPR051477">
    <property type="entry name" value="Expansin_CellWall"/>
</dbReference>
<evidence type="ECO:0000313" key="4">
    <source>
        <dbReference type="EMBL" id="KAK6955227.1"/>
    </source>
</evidence>